<dbReference type="AlphaFoldDB" id="A0A0L9U5I9"/>
<evidence type="ECO:0000313" key="2">
    <source>
        <dbReference type="Proteomes" id="UP000053144"/>
    </source>
</evidence>
<accession>A0A0L9U5I9</accession>
<sequence>MNLMKEVKWDRDEIRKGHKKGKRREAVSTAHRQLPLSGTFKDLLAPLWVDGSSSMTRSRMLQDAENGSGWKMTVDVRMHSRCLCNCLMKKGLQTCLASYWKCKRDVSEKLYGLSCMFHVHNIENVLKRDEATRLLCVSRDTYITCVSNLDVGEW</sequence>
<dbReference type="EMBL" id="CM003373">
    <property type="protein sequence ID" value="KOM37689.1"/>
    <property type="molecule type" value="Genomic_DNA"/>
</dbReference>
<protein>
    <submittedName>
        <fullName evidence="1">Uncharacterized protein</fullName>
    </submittedName>
</protein>
<dbReference type="Gramene" id="KOM37689">
    <property type="protein sequence ID" value="KOM37689"/>
    <property type="gene ID" value="LR48_Vigan03g107100"/>
</dbReference>
<evidence type="ECO:0000313" key="1">
    <source>
        <dbReference type="EMBL" id="KOM37689.1"/>
    </source>
</evidence>
<gene>
    <name evidence="1" type="ORF">LR48_Vigan03g107100</name>
</gene>
<name>A0A0L9U5I9_PHAAN</name>
<organism evidence="1 2">
    <name type="scientific">Phaseolus angularis</name>
    <name type="common">Azuki bean</name>
    <name type="synonym">Vigna angularis</name>
    <dbReference type="NCBI Taxonomy" id="3914"/>
    <lineage>
        <taxon>Eukaryota</taxon>
        <taxon>Viridiplantae</taxon>
        <taxon>Streptophyta</taxon>
        <taxon>Embryophyta</taxon>
        <taxon>Tracheophyta</taxon>
        <taxon>Spermatophyta</taxon>
        <taxon>Magnoliopsida</taxon>
        <taxon>eudicotyledons</taxon>
        <taxon>Gunneridae</taxon>
        <taxon>Pentapetalae</taxon>
        <taxon>rosids</taxon>
        <taxon>fabids</taxon>
        <taxon>Fabales</taxon>
        <taxon>Fabaceae</taxon>
        <taxon>Papilionoideae</taxon>
        <taxon>50 kb inversion clade</taxon>
        <taxon>NPAAA clade</taxon>
        <taxon>indigoferoid/millettioid clade</taxon>
        <taxon>Phaseoleae</taxon>
        <taxon>Vigna</taxon>
    </lineage>
</organism>
<proteinExistence type="predicted"/>
<reference evidence="2" key="1">
    <citation type="journal article" date="2015" name="Proc. Natl. Acad. Sci. U.S.A.">
        <title>Genome sequencing of adzuki bean (Vigna angularis) provides insight into high starch and low fat accumulation and domestication.</title>
        <authorList>
            <person name="Yang K."/>
            <person name="Tian Z."/>
            <person name="Chen C."/>
            <person name="Luo L."/>
            <person name="Zhao B."/>
            <person name="Wang Z."/>
            <person name="Yu L."/>
            <person name="Li Y."/>
            <person name="Sun Y."/>
            <person name="Li W."/>
            <person name="Chen Y."/>
            <person name="Li Y."/>
            <person name="Zhang Y."/>
            <person name="Ai D."/>
            <person name="Zhao J."/>
            <person name="Shang C."/>
            <person name="Ma Y."/>
            <person name="Wu B."/>
            <person name="Wang M."/>
            <person name="Gao L."/>
            <person name="Sun D."/>
            <person name="Zhang P."/>
            <person name="Guo F."/>
            <person name="Wang W."/>
            <person name="Li Y."/>
            <person name="Wang J."/>
            <person name="Varshney R.K."/>
            <person name="Wang J."/>
            <person name="Ling H.Q."/>
            <person name="Wan P."/>
        </authorList>
    </citation>
    <scope>NUCLEOTIDE SEQUENCE</scope>
    <source>
        <strain evidence="2">cv. Jingnong 6</strain>
    </source>
</reference>
<dbReference type="Proteomes" id="UP000053144">
    <property type="component" value="Chromosome 3"/>
</dbReference>